<sequence>MGDVNWKDLRNDQDRDDSNKQVKLQGLSDVQDLENFMDIDDDDDVNSNKINVLRLHSMDSDHAHHHLMVGGTNIHPSSHHIHMDPSLRVFFTLNELKVGKTIPIYFPKNDPSKSPQLLPKEEADSIPFSLKQLPYLLRFFSFSQGSPQAIAMENTLRECETKPIKGETKFCATSLDSMFDFARTIFGLNSKFQIVATIHLISKSNTHFQNYTILGTPKEISTPKMKMVACHTMPYPYAVLYCHSQETQNRVFKVSLGGENGDRVEAVAVCHMDTSQWTPNHVSFRVLGIEPGTPGVCHFFPADNFVLIPLPSTHPLKL</sequence>
<dbReference type="STRING" id="210143.A0A1R3HV50"/>
<gene>
    <name evidence="3" type="ORF">CCACVL1_16862</name>
</gene>
<dbReference type="OrthoDB" id="1909293at2759"/>
<feature type="region of interest" description="Disordered" evidence="1">
    <location>
        <begin position="1"/>
        <end position="20"/>
    </location>
</feature>
<dbReference type="PROSITE" id="PS51277">
    <property type="entry name" value="BURP"/>
    <property type="match status" value="1"/>
</dbReference>
<dbReference type="AlphaFoldDB" id="A0A1R3HV50"/>
<dbReference type="Proteomes" id="UP000188268">
    <property type="component" value="Unassembled WGS sequence"/>
</dbReference>
<feature type="domain" description="BURP" evidence="2">
    <location>
        <begin position="90"/>
        <end position="310"/>
    </location>
</feature>
<evidence type="ECO:0000313" key="4">
    <source>
        <dbReference type="Proteomes" id="UP000188268"/>
    </source>
</evidence>
<evidence type="ECO:0000256" key="1">
    <source>
        <dbReference type="SAM" id="MobiDB-lite"/>
    </source>
</evidence>
<dbReference type="Pfam" id="PF03181">
    <property type="entry name" value="BURP"/>
    <property type="match status" value="1"/>
</dbReference>
<organism evidence="3 4">
    <name type="scientific">Corchorus capsularis</name>
    <name type="common">Jute</name>
    <dbReference type="NCBI Taxonomy" id="210143"/>
    <lineage>
        <taxon>Eukaryota</taxon>
        <taxon>Viridiplantae</taxon>
        <taxon>Streptophyta</taxon>
        <taxon>Embryophyta</taxon>
        <taxon>Tracheophyta</taxon>
        <taxon>Spermatophyta</taxon>
        <taxon>Magnoliopsida</taxon>
        <taxon>eudicotyledons</taxon>
        <taxon>Gunneridae</taxon>
        <taxon>Pentapetalae</taxon>
        <taxon>rosids</taxon>
        <taxon>malvids</taxon>
        <taxon>Malvales</taxon>
        <taxon>Malvaceae</taxon>
        <taxon>Grewioideae</taxon>
        <taxon>Apeibeae</taxon>
        <taxon>Corchorus</taxon>
    </lineage>
</organism>
<keyword evidence="4" id="KW-1185">Reference proteome</keyword>
<dbReference type="OMA" id="RECESQA"/>
<dbReference type="Gramene" id="OMO74269">
    <property type="protein sequence ID" value="OMO74269"/>
    <property type="gene ID" value="CCACVL1_16862"/>
</dbReference>
<dbReference type="PANTHER" id="PTHR31236">
    <property type="entry name" value="BURP DOMAIN PROTEIN USPL1-LIKE"/>
    <property type="match status" value="1"/>
</dbReference>
<dbReference type="SMART" id="SM01045">
    <property type="entry name" value="BURP"/>
    <property type="match status" value="1"/>
</dbReference>
<evidence type="ECO:0000313" key="3">
    <source>
        <dbReference type="EMBL" id="OMO74269.1"/>
    </source>
</evidence>
<reference evidence="3 4" key="1">
    <citation type="submission" date="2013-09" db="EMBL/GenBank/DDBJ databases">
        <title>Corchorus capsularis genome sequencing.</title>
        <authorList>
            <person name="Alam M."/>
            <person name="Haque M.S."/>
            <person name="Islam M.S."/>
            <person name="Emdad E.M."/>
            <person name="Islam M.M."/>
            <person name="Ahmed B."/>
            <person name="Halim A."/>
            <person name="Hossen Q.M.M."/>
            <person name="Hossain M.Z."/>
            <person name="Ahmed R."/>
            <person name="Khan M.M."/>
            <person name="Islam R."/>
            <person name="Rashid M.M."/>
            <person name="Khan S.A."/>
            <person name="Rahman M.S."/>
            <person name="Alam M."/>
        </authorList>
    </citation>
    <scope>NUCLEOTIDE SEQUENCE [LARGE SCALE GENOMIC DNA]</scope>
    <source>
        <strain evidence="4">cv. CVL-1</strain>
        <tissue evidence="3">Whole seedling</tissue>
    </source>
</reference>
<evidence type="ECO:0000259" key="2">
    <source>
        <dbReference type="PROSITE" id="PS51277"/>
    </source>
</evidence>
<dbReference type="InterPro" id="IPR044816">
    <property type="entry name" value="BURP"/>
</dbReference>
<protein>
    <recommendedName>
        <fullName evidence="2">BURP domain-containing protein</fullName>
    </recommendedName>
</protein>
<name>A0A1R3HV50_COCAP</name>
<accession>A0A1R3HV50</accession>
<dbReference type="InterPro" id="IPR004873">
    <property type="entry name" value="BURP_dom"/>
</dbReference>
<comment type="caution">
    <text evidence="3">The sequence shown here is derived from an EMBL/GenBank/DDBJ whole genome shotgun (WGS) entry which is preliminary data.</text>
</comment>
<dbReference type="PANTHER" id="PTHR31236:SF32">
    <property type="entry name" value="BURP DOMAIN PROTEIN USPL1-LIKE"/>
    <property type="match status" value="1"/>
</dbReference>
<dbReference type="EMBL" id="AWWV01011128">
    <property type="protein sequence ID" value="OMO74269.1"/>
    <property type="molecule type" value="Genomic_DNA"/>
</dbReference>
<proteinExistence type="predicted"/>